<evidence type="ECO:0000313" key="11">
    <source>
        <dbReference type="EMBL" id="CAD7225910.1"/>
    </source>
</evidence>
<proteinExistence type="predicted"/>
<dbReference type="PROSITE" id="PS00888">
    <property type="entry name" value="CNMP_BINDING_1"/>
    <property type="match status" value="1"/>
</dbReference>
<dbReference type="InterPro" id="IPR050866">
    <property type="entry name" value="CNG_cation_channel"/>
</dbReference>
<dbReference type="GO" id="GO:0005223">
    <property type="term" value="F:intracellularly cGMP-activated cation channel activity"/>
    <property type="evidence" value="ECO:0007669"/>
    <property type="project" value="TreeGrafter"/>
</dbReference>
<evidence type="ECO:0000256" key="7">
    <source>
        <dbReference type="ARBA" id="ARBA00023286"/>
    </source>
</evidence>
<dbReference type="Pfam" id="PF00027">
    <property type="entry name" value="cNMP_binding"/>
    <property type="match status" value="1"/>
</dbReference>
<dbReference type="GO" id="GO:0030553">
    <property type="term" value="F:cGMP binding"/>
    <property type="evidence" value="ECO:0007669"/>
    <property type="project" value="TreeGrafter"/>
</dbReference>
<dbReference type="FunFam" id="2.60.120.10:FF:000002">
    <property type="entry name" value="Cyclic nucleotide gated channel alpha 1a"/>
    <property type="match status" value="1"/>
</dbReference>
<reference evidence="11" key="1">
    <citation type="submission" date="2020-11" db="EMBL/GenBank/DDBJ databases">
        <authorList>
            <person name="Tran Van P."/>
        </authorList>
    </citation>
    <scope>NUCLEOTIDE SEQUENCE</scope>
</reference>
<dbReference type="GO" id="GO:0044877">
    <property type="term" value="F:protein-containing complex binding"/>
    <property type="evidence" value="ECO:0007669"/>
    <property type="project" value="TreeGrafter"/>
</dbReference>
<dbReference type="PROSITE" id="PS50042">
    <property type="entry name" value="CNMP_BINDING_3"/>
    <property type="match status" value="1"/>
</dbReference>
<dbReference type="PROSITE" id="PS00889">
    <property type="entry name" value="CNMP_BINDING_2"/>
    <property type="match status" value="1"/>
</dbReference>
<evidence type="ECO:0000256" key="10">
    <source>
        <dbReference type="SAM" id="Phobius"/>
    </source>
</evidence>
<evidence type="ECO:0000256" key="8">
    <source>
        <dbReference type="ARBA" id="ARBA00023303"/>
    </source>
</evidence>
<dbReference type="InterPro" id="IPR018490">
    <property type="entry name" value="cNMP-bd_dom_sf"/>
</dbReference>
<keyword evidence="5" id="KW-0406">Ion transport</keyword>
<dbReference type="InterPro" id="IPR014710">
    <property type="entry name" value="RmlC-like_jellyroll"/>
</dbReference>
<dbReference type="GO" id="GO:0005222">
    <property type="term" value="F:intracellularly cAMP-activated cation channel activity"/>
    <property type="evidence" value="ECO:0007669"/>
    <property type="project" value="TreeGrafter"/>
</dbReference>
<dbReference type="PANTHER" id="PTHR45638:SF11">
    <property type="entry name" value="CYCLIC NUCLEOTIDE-GATED CATION CHANNEL SUBUNIT A"/>
    <property type="match status" value="1"/>
</dbReference>
<evidence type="ECO:0000256" key="3">
    <source>
        <dbReference type="ARBA" id="ARBA00022692"/>
    </source>
</evidence>
<gene>
    <name evidence="11" type="ORF">CTOB1V02_LOCUS3838</name>
</gene>
<dbReference type="CDD" id="cd00038">
    <property type="entry name" value="CAP_ED"/>
    <property type="match status" value="1"/>
</dbReference>
<dbReference type="InterPro" id="IPR000595">
    <property type="entry name" value="cNMP-bd_dom"/>
</dbReference>
<dbReference type="SMART" id="SM00100">
    <property type="entry name" value="cNMP"/>
    <property type="match status" value="1"/>
</dbReference>
<dbReference type="PANTHER" id="PTHR45638">
    <property type="entry name" value="CYCLIC NUCLEOTIDE-GATED CATION CHANNEL SUBUNIT A"/>
    <property type="match status" value="1"/>
</dbReference>
<dbReference type="OrthoDB" id="421226at2759"/>
<dbReference type="FunFam" id="1.10.287.630:FF:000001">
    <property type="entry name" value="Cyclic nucleotide-gated channel alpha 3"/>
    <property type="match status" value="1"/>
</dbReference>
<feature type="compositionally biased region" description="Basic and acidic residues" evidence="9">
    <location>
        <begin position="551"/>
        <end position="565"/>
    </location>
</feature>
<feature type="transmembrane region" description="Helical" evidence="10">
    <location>
        <begin position="201"/>
        <end position="223"/>
    </location>
</feature>
<dbReference type="Gene3D" id="2.60.120.10">
    <property type="entry name" value="Jelly Rolls"/>
    <property type="match status" value="1"/>
</dbReference>
<organism evidence="11">
    <name type="scientific">Cyprideis torosa</name>
    <dbReference type="NCBI Taxonomy" id="163714"/>
    <lineage>
        <taxon>Eukaryota</taxon>
        <taxon>Metazoa</taxon>
        <taxon>Ecdysozoa</taxon>
        <taxon>Arthropoda</taxon>
        <taxon>Crustacea</taxon>
        <taxon>Oligostraca</taxon>
        <taxon>Ostracoda</taxon>
        <taxon>Podocopa</taxon>
        <taxon>Podocopida</taxon>
        <taxon>Cytherocopina</taxon>
        <taxon>Cytheroidea</taxon>
        <taxon>Cytherideidae</taxon>
        <taxon>Cyprideis</taxon>
    </lineage>
</organism>
<keyword evidence="7" id="KW-1071">Ligand-gated ion channel</keyword>
<evidence type="ECO:0000256" key="6">
    <source>
        <dbReference type="ARBA" id="ARBA00023136"/>
    </source>
</evidence>
<keyword evidence="3 10" id="KW-0812">Transmembrane</keyword>
<dbReference type="GO" id="GO:0005886">
    <property type="term" value="C:plasma membrane"/>
    <property type="evidence" value="ECO:0007669"/>
    <property type="project" value="TreeGrafter"/>
</dbReference>
<dbReference type="Pfam" id="PF00520">
    <property type="entry name" value="Ion_trans"/>
    <property type="match status" value="1"/>
</dbReference>
<dbReference type="Gene3D" id="1.10.287.70">
    <property type="match status" value="1"/>
</dbReference>
<name>A0A7R8W6K1_9CRUS</name>
<dbReference type="SUPFAM" id="SSF51206">
    <property type="entry name" value="cAMP-binding domain-like"/>
    <property type="match status" value="1"/>
</dbReference>
<dbReference type="AlphaFoldDB" id="A0A7R8W6K1"/>
<dbReference type="Gene3D" id="1.10.287.630">
    <property type="entry name" value="Helix hairpin bin"/>
    <property type="match status" value="1"/>
</dbReference>
<keyword evidence="4 10" id="KW-1133">Transmembrane helix</keyword>
<keyword evidence="8" id="KW-0407">Ion channel</keyword>
<evidence type="ECO:0000256" key="1">
    <source>
        <dbReference type="ARBA" id="ARBA00004141"/>
    </source>
</evidence>
<evidence type="ECO:0000256" key="9">
    <source>
        <dbReference type="SAM" id="MobiDB-lite"/>
    </source>
</evidence>
<keyword evidence="6 10" id="KW-0472">Membrane</keyword>
<keyword evidence="2" id="KW-0813">Transport</keyword>
<feature type="region of interest" description="Disordered" evidence="9">
    <location>
        <begin position="551"/>
        <end position="589"/>
    </location>
</feature>
<comment type="subcellular location">
    <subcellularLocation>
        <location evidence="1">Membrane</location>
        <topology evidence="1">Multi-pass membrane protein</topology>
    </subcellularLocation>
</comment>
<protein>
    <submittedName>
        <fullName evidence="11">Uncharacterized protein</fullName>
    </submittedName>
</protein>
<feature type="compositionally biased region" description="Low complexity" evidence="9">
    <location>
        <begin position="575"/>
        <end position="589"/>
    </location>
</feature>
<feature type="transmembrane region" description="Helical" evidence="10">
    <location>
        <begin position="131"/>
        <end position="155"/>
    </location>
</feature>
<accession>A0A7R8W6K1</accession>
<evidence type="ECO:0000256" key="2">
    <source>
        <dbReference type="ARBA" id="ARBA00022448"/>
    </source>
</evidence>
<dbReference type="EMBL" id="OB660688">
    <property type="protein sequence ID" value="CAD7225910.1"/>
    <property type="molecule type" value="Genomic_DNA"/>
</dbReference>
<evidence type="ECO:0000256" key="4">
    <source>
        <dbReference type="ARBA" id="ARBA00022989"/>
    </source>
</evidence>
<dbReference type="GO" id="GO:0017071">
    <property type="term" value="C:intracellular cyclic nucleotide activated cation channel complex"/>
    <property type="evidence" value="ECO:0007669"/>
    <property type="project" value="TreeGrafter"/>
</dbReference>
<evidence type="ECO:0000256" key="5">
    <source>
        <dbReference type="ARBA" id="ARBA00023065"/>
    </source>
</evidence>
<dbReference type="InterPro" id="IPR005821">
    <property type="entry name" value="Ion_trans_dom"/>
</dbReference>
<sequence>MIIGRTIFWELQSACPLAWFILDYICDAVYLFDLFIKAHEGYLEQGIMVKDPSKLRKRYFISNQSKVDIASILPTDIYYLHTGITCNDKSQVPCFVLVRINRLLRVPRLLDFFDRTETRTSFPYAFRIAKVILYILILIHWNACFYFAMSIAIGFNEDRWVYQTPENGTYLRHQYIYSFYWSTLTLTTIGETPQPILDEEYLFTVIDFLIGVLIFATIVGNVGSMISNMNAARAEFQNRMDGIKQYMQFRKVSKTLENRVIKWFDYLWSNKQSLDEENTLSSLPDKLRAEIAIHVHLKTLKQVRIFQDAEPGLLNELVLRLKLQVFSPGDYICRKGDVGKEMYIVKRGKLNVVGDDGVTIFASLSDGSVFGEVSVLDIAGNKSGNRRTANIRSEGYSDLFVLSKDDLWDVLRDYPGAKTTLMDVGKEMLRKNNLLDEEAMKKAEEKQVDIDVKVEKLGTFEFLRHNLGYGRESSKTKRQRGPRNILEGIDASITGIDGNAGVIRAALIKAVFEANNGVTDVQNLQEKLARQMAEFASSTLTLKKRLNSLETENRKSAIPGHDRIHSSYSTNSFLSPRPSSTTSTPDKDF</sequence>
<dbReference type="InterPro" id="IPR018488">
    <property type="entry name" value="cNMP-bd_CS"/>
</dbReference>
<dbReference type="SUPFAM" id="SSF81324">
    <property type="entry name" value="Voltage-gated potassium channels"/>
    <property type="match status" value="1"/>
</dbReference>